<feature type="compositionally biased region" description="Polar residues" evidence="5">
    <location>
        <begin position="156"/>
        <end position="167"/>
    </location>
</feature>
<evidence type="ECO:0000256" key="2">
    <source>
        <dbReference type="ARBA" id="ARBA00013064"/>
    </source>
</evidence>
<dbReference type="PROSITE" id="PS50054">
    <property type="entry name" value="TYR_PHOSPHATASE_DUAL"/>
    <property type="match status" value="1"/>
</dbReference>
<organism evidence="8 9">
    <name type="scientific">Fragariocoptes setiger</name>
    <dbReference type="NCBI Taxonomy" id="1670756"/>
    <lineage>
        <taxon>Eukaryota</taxon>
        <taxon>Metazoa</taxon>
        <taxon>Ecdysozoa</taxon>
        <taxon>Arthropoda</taxon>
        <taxon>Chelicerata</taxon>
        <taxon>Arachnida</taxon>
        <taxon>Acari</taxon>
        <taxon>Acariformes</taxon>
        <taxon>Trombidiformes</taxon>
        <taxon>Prostigmata</taxon>
        <taxon>Eupodina</taxon>
        <taxon>Eriophyoidea</taxon>
        <taxon>Phytoptidae</taxon>
        <taxon>Fragariocoptes</taxon>
    </lineage>
</organism>
<comment type="similarity">
    <text evidence="1">Belongs to the protein-tyrosine phosphatase family. Non-receptor class dual specificity subfamily.</text>
</comment>
<evidence type="ECO:0000256" key="3">
    <source>
        <dbReference type="ARBA" id="ARBA00022801"/>
    </source>
</evidence>
<keyword evidence="3" id="KW-0378">Hydrolase</keyword>
<name>A0ABQ7S5M0_9ACAR</name>
<dbReference type="EMBL" id="JAIFTH010001068">
    <property type="protein sequence ID" value="KAG9508715.1"/>
    <property type="molecule type" value="Genomic_DNA"/>
</dbReference>
<dbReference type="PANTHER" id="PTHR10159:SF519">
    <property type="entry name" value="DUAL SPECIFICITY PROTEIN PHOSPHATASE MPK3"/>
    <property type="match status" value="1"/>
</dbReference>
<comment type="caution">
    <text evidence="8">The sequence shown here is derived from an EMBL/GenBank/DDBJ whole genome shotgun (WGS) entry which is preliminary data.</text>
</comment>
<dbReference type="PROSITE" id="PS00383">
    <property type="entry name" value="TYR_PHOSPHATASE_1"/>
    <property type="match status" value="1"/>
</dbReference>
<protein>
    <recommendedName>
        <fullName evidence="2">protein-tyrosine-phosphatase</fullName>
        <ecNumber evidence="2">3.1.3.48</ecNumber>
    </recommendedName>
</protein>
<keyword evidence="9" id="KW-1185">Reference proteome</keyword>
<dbReference type="SUPFAM" id="SSF52799">
    <property type="entry name" value="(Phosphotyrosine protein) phosphatases II"/>
    <property type="match status" value="1"/>
</dbReference>
<reference evidence="8 9" key="1">
    <citation type="submission" date="2020-10" db="EMBL/GenBank/DDBJ databases">
        <authorList>
            <person name="Klimov P.B."/>
            <person name="Dyachkov S.M."/>
            <person name="Chetverikov P.E."/>
        </authorList>
    </citation>
    <scope>NUCLEOTIDE SEQUENCE [LARGE SCALE GENOMIC DNA]</scope>
    <source>
        <strain evidence="8">BMOC 18-1129-001#AD2665</strain>
        <tissue evidence="8">Entire mites</tissue>
    </source>
</reference>
<evidence type="ECO:0000313" key="9">
    <source>
        <dbReference type="Proteomes" id="UP000825002"/>
    </source>
</evidence>
<keyword evidence="4" id="KW-0904">Protein phosphatase</keyword>
<dbReference type="PROSITE" id="PS50056">
    <property type="entry name" value="TYR_PHOSPHATASE_2"/>
    <property type="match status" value="1"/>
</dbReference>
<dbReference type="EC" id="3.1.3.48" evidence="2"/>
<dbReference type="InterPro" id="IPR020422">
    <property type="entry name" value="TYR_PHOSPHATASE_DUAL_dom"/>
</dbReference>
<dbReference type="CDD" id="cd14498">
    <property type="entry name" value="DSP"/>
    <property type="match status" value="1"/>
</dbReference>
<dbReference type="InterPro" id="IPR000340">
    <property type="entry name" value="Dual-sp_phosphatase_cat-dom"/>
</dbReference>
<dbReference type="InterPro" id="IPR016130">
    <property type="entry name" value="Tyr_Pase_AS"/>
</dbReference>
<evidence type="ECO:0000256" key="4">
    <source>
        <dbReference type="ARBA" id="ARBA00022912"/>
    </source>
</evidence>
<evidence type="ECO:0000259" key="7">
    <source>
        <dbReference type="PROSITE" id="PS50056"/>
    </source>
</evidence>
<evidence type="ECO:0000259" key="6">
    <source>
        <dbReference type="PROSITE" id="PS50054"/>
    </source>
</evidence>
<feature type="compositionally biased region" description="Low complexity" evidence="5">
    <location>
        <begin position="138"/>
        <end position="150"/>
    </location>
</feature>
<sequence length="167" mass="18315">HCKARSHSNKKDQQSSSSSSSLKIRAKCVNVNDTHDQRLDAFFDECLTFIDEALASKSNILIHCKAGISRSPTVAIAYMIRAHQCSLALAYHHVKCRRQQISPNLNFMGQLYAYEQQLSKVRANPNATAPITVGGGIASAHQQQQAQQPAMRSPVLSPSTVAQRTPS</sequence>
<feature type="domain" description="Tyrosine specific protein phosphatases" evidence="7">
    <location>
        <begin position="40"/>
        <end position="98"/>
    </location>
</feature>
<dbReference type="Pfam" id="PF00782">
    <property type="entry name" value="DSPc"/>
    <property type="match status" value="1"/>
</dbReference>
<dbReference type="InterPro" id="IPR000387">
    <property type="entry name" value="Tyr_Pase_dom"/>
</dbReference>
<dbReference type="PANTHER" id="PTHR10159">
    <property type="entry name" value="DUAL SPECIFICITY PROTEIN PHOSPHATASE"/>
    <property type="match status" value="1"/>
</dbReference>
<feature type="domain" description="Tyrosine-protein phosphatase" evidence="6">
    <location>
        <begin position="1"/>
        <end position="120"/>
    </location>
</feature>
<dbReference type="Gene3D" id="3.90.190.10">
    <property type="entry name" value="Protein tyrosine phosphatase superfamily"/>
    <property type="match status" value="1"/>
</dbReference>
<gene>
    <name evidence="8" type="primary">Dusp7</name>
    <name evidence="8" type="ORF">GZH46_02783</name>
</gene>
<evidence type="ECO:0000256" key="5">
    <source>
        <dbReference type="SAM" id="MobiDB-lite"/>
    </source>
</evidence>
<proteinExistence type="inferred from homology"/>
<evidence type="ECO:0000256" key="1">
    <source>
        <dbReference type="ARBA" id="ARBA00008601"/>
    </source>
</evidence>
<dbReference type="InterPro" id="IPR029021">
    <property type="entry name" value="Prot-tyrosine_phosphatase-like"/>
</dbReference>
<dbReference type="SMART" id="SM00195">
    <property type="entry name" value="DSPc"/>
    <property type="match status" value="1"/>
</dbReference>
<accession>A0ABQ7S5M0</accession>
<feature type="region of interest" description="Disordered" evidence="5">
    <location>
        <begin position="138"/>
        <end position="167"/>
    </location>
</feature>
<feature type="non-terminal residue" evidence="8">
    <location>
        <position position="1"/>
    </location>
</feature>
<evidence type="ECO:0000313" key="8">
    <source>
        <dbReference type="EMBL" id="KAG9508715.1"/>
    </source>
</evidence>
<dbReference type="Proteomes" id="UP000825002">
    <property type="component" value="Unassembled WGS sequence"/>
</dbReference>